<accession>A0ABT4D226</accession>
<organism evidence="10 11">
    <name type="scientific">Clostridium aestuarii</name>
    <dbReference type="NCBI Taxonomy" id="338193"/>
    <lineage>
        <taxon>Bacteria</taxon>
        <taxon>Bacillati</taxon>
        <taxon>Bacillota</taxon>
        <taxon>Clostridia</taxon>
        <taxon>Eubacteriales</taxon>
        <taxon>Clostridiaceae</taxon>
        <taxon>Clostridium</taxon>
    </lineage>
</organism>
<dbReference type="InterPro" id="IPR049427">
    <property type="entry name" value="Acyl-ACP_TE_C"/>
</dbReference>
<keyword evidence="6" id="KW-0443">Lipid metabolism</keyword>
<evidence type="ECO:0000259" key="8">
    <source>
        <dbReference type="Pfam" id="PF01643"/>
    </source>
</evidence>
<evidence type="ECO:0000313" key="11">
    <source>
        <dbReference type="Proteomes" id="UP001078443"/>
    </source>
</evidence>
<dbReference type="InterPro" id="IPR002864">
    <property type="entry name" value="Acyl-ACP_thioesterase_NHD"/>
</dbReference>
<dbReference type="Proteomes" id="UP001078443">
    <property type="component" value="Unassembled WGS sequence"/>
</dbReference>
<evidence type="ECO:0000256" key="3">
    <source>
        <dbReference type="ARBA" id="ARBA00022801"/>
    </source>
</evidence>
<dbReference type="Gene3D" id="3.10.129.10">
    <property type="entry name" value="Hotdog Thioesterase"/>
    <property type="match status" value="1"/>
</dbReference>
<evidence type="ECO:0000313" key="10">
    <source>
        <dbReference type="EMBL" id="MCY6485294.1"/>
    </source>
</evidence>
<evidence type="ECO:0000256" key="1">
    <source>
        <dbReference type="ARBA" id="ARBA00006500"/>
    </source>
</evidence>
<dbReference type="InterPro" id="IPR029069">
    <property type="entry name" value="HotDog_dom_sf"/>
</dbReference>
<dbReference type="InterPro" id="IPR045023">
    <property type="entry name" value="FATA/B"/>
</dbReference>
<dbReference type="Pfam" id="PF20791">
    <property type="entry name" value="Acyl-ACP_TE_C"/>
    <property type="match status" value="1"/>
</dbReference>
<comment type="caution">
    <text evidence="10">The sequence shown here is derived from an EMBL/GenBank/DDBJ whole genome shotgun (WGS) entry which is preliminary data.</text>
</comment>
<protein>
    <submittedName>
        <fullName evidence="10">Thioesterase</fullName>
    </submittedName>
</protein>
<keyword evidence="5" id="KW-0809">Transit peptide</keyword>
<name>A0ABT4D226_9CLOT</name>
<evidence type="ECO:0000259" key="9">
    <source>
        <dbReference type="Pfam" id="PF20791"/>
    </source>
</evidence>
<evidence type="ECO:0000256" key="7">
    <source>
        <dbReference type="ARBA" id="ARBA00023160"/>
    </source>
</evidence>
<dbReference type="PANTHER" id="PTHR31727">
    <property type="entry name" value="OLEOYL-ACYL CARRIER PROTEIN THIOESTERASE 1, CHLOROPLASTIC"/>
    <property type="match status" value="1"/>
</dbReference>
<comment type="similarity">
    <text evidence="1">Belongs to the acyl-ACP thioesterase family.</text>
</comment>
<dbReference type="RefSeq" id="WP_268041616.1">
    <property type="nucleotide sequence ID" value="NZ_JAPQER010000006.1"/>
</dbReference>
<evidence type="ECO:0000256" key="6">
    <source>
        <dbReference type="ARBA" id="ARBA00023098"/>
    </source>
</evidence>
<dbReference type="Pfam" id="PF01643">
    <property type="entry name" value="Acyl-ACP_TE"/>
    <property type="match status" value="1"/>
</dbReference>
<gene>
    <name evidence="10" type="ORF">OW763_13220</name>
</gene>
<keyword evidence="2" id="KW-0444">Lipid biosynthesis</keyword>
<keyword evidence="3" id="KW-0378">Hydrolase</keyword>
<dbReference type="EMBL" id="JAPQER010000006">
    <property type="protein sequence ID" value="MCY6485294.1"/>
    <property type="molecule type" value="Genomic_DNA"/>
</dbReference>
<keyword evidence="7" id="KW-0275">Fatty acid biosynthesis</keyword>
<sequence length="248" mass="29346">MAGILTEKEYEIHYYEVDYKNRALITSLIDYFGDIAIHQSETLNIGMDYLKENNIAWILYKWDIKVKRYPKFREKIKIGTQPYGIKKFYAYRNFYILSEDGEKIVTADSVWMLIDTVKRKPIKINGFLKNTFGLTDDDNKILKIHKLNKIDKIDNEVDFRIRYSDIDTNGHVNNEKYAAWLIESVPLDIVLNHTLENIKITYRKETKYGETIKVLTKINHEDDKIVCIHKIVNVDKELTLGETIWRKS</sequence>
<dbReference type="PANTHER" id="PTHR31727:SF6">
    <property type="entry name" value="OLEOYL-ACYL CARRIER PROTEIN THIOESTERASE 1, CHLOROPLASTIC"/>
    <property type="match status" value="1"/>
</dbReference>
<proteinExistence type="inferred from homology"/>
<keyword evidence="4" id="KW-0276">Fatty acid metabolism</keyword>
<reference evidence="10" key="1">
    <citation type="submission" date="2022-12" db="EMBL/GenBank/DDBJ databases">
        <authorList>
            <person name="Wang J."/>
        </authorList>
    </citation>
    <scope>NUCLEOTIDE SEQUENCE</scope>
    <source>
        <strain evidence="10">HY-45-18</strain>
    </source>
</reference>
<evidence type="ECO:0000256" key="5">
    <source>
        <dbReference type="ARBA" id="ARBA00022946"/>
    </source>
</evidence>
<evidence type="ECO:0000256" key="4">
    <source>
        <dbReference type="ARBA" id="ARBA00022832"/>
    </source>
</evidence>
<feature type="domain" description="Acyl-ACP thioesterase-like C-terminal" evidence="9">
    <location>
        <begin position="154"/>
        <end position="247"/>
    </location>
</feature>
<keyword evidence="11" id="KW-1185">Reference proteome</keyword>
<dbReference type="CDD" id="cd00586">
    <property type="entry name" value="4HBT"/>
    <property type="match status" value="2"/>
</dbReference>
<evidence type="ECO:0000256" key="2">
    <source>
        <dbReference type="ARBA" id="ARBA00022516"/>
    </source>
</evidence>
<feature type="domain" description="Acyl-ACP thioesterase N-terminal hotdog" evidence="8">
    <location>
        <begin position="6"/>
        <end position="125"/>
    </location>
</feature>
<dbReference type="SUPFAM" id="SSF54637">
    <property type="entry name" value="Thioesterase/thiol ester dehydrase-isomerase"/>
    <property type="match status" value="2"/>
</dbReference>